<keyword evidence="6" id="KW-0472">Membrane</keyword>
<evidence type="ECO:0000256" key="1">
    <source>
        <dbReference type="ARBA" id="ARBA00004123"/>
    </source>
</evidence>
<organism evidence="8 9">
    <name type="scientific">Chlamydomonas schloesseri</name>
    <dbReference type="NCBI Taxonomy" id="2026947"/>
    <lineage>
        <taxon>Eukaryota</taxon>
        <taxon>Viridiplantae</taxon>
        <taxon>Chlorophyta</taxon>
        <taxon>core chlorophytes</taxon>
        <taxon>Chlorophyceae</taxon>
        <taxon>CS clade</taxon>
        <taxon>Chlamydomonadales</taxon>
        <taxon>Chlamydomonadaceae</taxon>
        <taxon>Chlamydomonas</taxon>
    </lineage>
</organism>
<evidence type="ECO:0000313" key="9">
    <source>
        <dbReference type="Proteomes" id="UP000613740"/>
    </source>
</evidence>
<gene>
    <name evidence="8" type="ORF">HYH02_015336</name>
</gene>
<evidence type="ECO:0000259" key="7">
    <source>
        <dbReference type="PROSITE" id="PS50290"/>
    </source>
</evidence>
<keyword evidence="2" id="KW-0723">Serine/threonine-protein kinase</keyword>
<evidence type="ECO:0000256" key="2">
    <source>
        <dbReference type="ARBA" id="ARBA00022527"/>
    </source>
</evidence>
<sequence>MVPNQEQFRAPLPPAAGGSRSGSEHPAGGGGGGGSSSGLIKISALKDELQIMQKAKKLTFVGSDGLDYSFLAKPKDDLRKDYRLMDFAGLLNALLLATLHLGAAAYASAPTLWWRSRGLRHPAVGGRPHAVQGGLEDLYISERVFNKR</sequence>
<reference evidence="8" key="1">
    <citation type="journal article" date="2020" name="bioRxiv">
        <title>Comparative genomics of Chlamydomonas.</title>
        <authorList>
            <person name="Craig R.J."/>
            <person name="Hasan A.R."/>
            <person name="Ness R.W."/>
            <person name="Keightley P.D."/>
        </authorList>
    </citation>
    <scope>NUCLEOTIDE SEQUENCE</scope>
    <source>
        <strain evidence="8">CCAP 11/173</strain>
    </source>
</reference>
<evidence type="ECO:0000256" key="4">
    <source>
        <dbReference type="ARBA" id="ARBA00023242"/>
    </source>
</evidence>
<feature type="domain" description="PI3K/PI4K catalytic" evidence="7">
    <location>
        <begin position="42"/>
        <end position="148"/>
    </location>
</feature>
<keyword evidence="6" id="KW-1133">Transmembrane helix</keyword>
<dbReference type="GO" id="GO:0000077">
    <property type="term" value="P:DNA damage checkpoint signaling"/>
    <property type="evidence" value="ECO:0007669"/>
    <property type="project" value="TreeGrafter"/>
</dbReference>
<feature type="region of interest" description="Disordered" evidence="5">
    <location>
        <begin position="1"/>
        <end position="35"/>
    </location>
</feature>
<dbReference type="InterPro" id="IPR050517">
    <property type="entry name" value="DDR_Repair_Kinase"/>
</dbReference>
<dbReference type="PANTHER" id="PTHR11139:SF69">
    <property type="entry name" value="SERINE_THREONINE-PROTEIN KINASE ATR"/>
    <property type="match status" value="1"/>
</dbReference>
<keyword evidence="9" id="KW-1185">Reference proteome</keyword>
<dbReference type="GO" id="GO:0005694">
    <property type="term" value="C:chromosome"/>
    <property type="evidence" value="ECO:0007669"/>
    <property type="project" value="TreeGrafter"/>
</dbReference>
<dbReference type="GO" id="GO:0006281">
    <property type="term" value="P:DNA repair"/>
    <property type="evidence" value="ECO:0007669"/>
    <property type="project" value="TreeGrafter"/>
</dbReference>
<accession>A0A835SEN8</accession>
<evidence type="ECO:0000256" key="3">
    <source>
        <dbReference type="ARBA" id="ARBA00022763"/>
    </source>
</evidence>
<dbReference type="EMBL" id="JAEHOD010000150">
    <property type="protein sequence ID" value="KAG2423362.1"/>
    <property type="molecule type" value="Genomic_DNA"/>
</dbReference>
<comment type="caution">
    <text evidence="8">The sequence shown here is derived from an EMBL/GenBank/DDBJ whole genome shotgun (WGS) entry which is preliminary data.</text>
</comment>
<dbReference type="GO" id="GO:0000723">
    <property type="term" value="P:telomere maintenance"/>
    <property type="evidence" value="ECO:0007669"/>
    <property type="project" value="TreeGrafter"/>
</dbReference>
<dbReference type="GO" id="GO:0005634">
    <property type="term" value="C:nucleus"/>
    <property type="evidence" value="ECO:0007669"/>
    <property type="project" value="UniProtKB-SubCell"/>
</dbReference>
<evidence type="ECO:0000256" key="6">
    <source>
        <dbReference type="SAM" id="Phobius"/>
    </source>
</evidence>
<evidence type="ECO:0000256" key="5">
    <source>
        <dbReference type="SAM" id="MobiDB-lite"/>
    </source>
</evidence>
<dbReference type="InterPro" id="IPR000403">
    <property type="entry name" value="PI3/4_kinase_cat_dom"/>
</dbReference>
<keyword evidence="2" id="KW-0418">Kinase</keyword>
<feature type="non-terminal residue" evidence="8">
    <location>
        <position position="1"/>
    </location>
</feature>
<dbReference type="InterPro" id="IPR011009">
    <property type="entry name" value="Kinase-like_dom_sf"/>
</dbReference>
<comment type="subcellular location">
    <subcellularLocation>
        <location evidence="1">Nucleus</location>
    </subcellularLocation>
</comment>
<keyword evidence="2" id="KW-0808">Transferase</keyword>
<name>A0A835SEN8_9CHLO</name>
<protein>
    <recommendedName>
        <fullName evidence="7">PI3K/PI4K catalytic domain-containing protein</fullName>
    </recommendedName>
</protein>
<feature type="transmembrane region" description="Helical" evidence="6">
    <location>
        <begin position="87"/>
        <end position="109"/>
    </location>
</feature>
<keyword evidence="4" id="KW-0539">Nucleus</keyword>
<dbReference type="SUPFAM" id="SSF56112">
    <property type="entry name" value="Protein kinase-like (PK-like)"/>
    <property type="match status" value="1"/>
</dbReference>
<dbReference type="PANTHER" id="PTHR11139">
    <property type="entry name" value="ATAXIA TELANGIECTASIA MUTATED ATM -RELATED"/>
    <property type="match status" value="1"/>
</dbReference>
<dbReference type="Gene3D" id="3.30.1010.10">
    <property type="entry name" value="Phosphatidylinositol 3-kinase Catalytic Subunit, Chain A, domain 4"/>
    <property type="match status" value="1"/>
</dbReference>
<dbReference type="OrthoDB" id="381190at2759"/>
<keyword evidence="3" id="KW-0227">DNA damage</keyword>
<keyword evidence="6" id="KW-0812">Transmembrane</keyword>
<dbReference type="GO" id="GO:0004674">
    <property type="term" value="F:protein serine/threonine kinase activity"/>
    <property type="evidence" value="ECO:0007669"/>
    <property type="project" value="UniProtKB-KW"/>
</dbReference>
<dbReference type="Proteomes" id="UP000613740">
    <property type="component" value="Unassembled WGS sequence"/>
</dbReference>
<evidence type="ECO:0000313" key="8">
    <source>
        <dbReference type="EMBL" id="KAG2423362.1"/>
    </source>
</evidence>
<dbReference type="PROSITE" id="PS50290">
    <property type="entry name" value="PI3_4_KINASE_3"/>
    <property type="match status" value="1"/>
</dbReference>
<proteinExistence type="predicted"/>
<dbReference type="AlphaFoldDB" id="A0A835SEN8"/>